<organism evidence="2 3">
    <name type="scientific">Marmoricola endophyticus</name>
    <dbReference type="NCBI Taxonomy" id="2040280"/>
    <lineage>
        <taxon>Bacteria</taxon>
        <taxon>Bacillati</taxon>
        <taxon>Actinomycetota</taxon>
        <taxon>Actinomycetes</taxon>
        <taxon>Propionibacteriales</taxon>
        <taxon>Nocardioidaceae</taxon>
        <taxon>Marmoricola</taxon>
    </lineage>
</organism>
<feature type="transmembrane region" description="Helical" evidence="1">
    <location>
        <begin position="70"/>
        <end position="87"/>
    </location>
</feature>
<sequence>MTSDQEPTGSRPVEEIEAEIAATRRDLGQTVEALGERLDVKSRVSATVRAAPGRARAGLTRSDGSVRPEAVAALALMGAGVAAIIVWRRRLR</sequence>
<name>A0A917F3K8_9ACTN</name>
<comment type="caution">
    <text evidence="2">The sequence shown here is derived from an EMBL/GenBank/DDBJ whole genome shotgun (WGS) entry which is preliminary data.</text>
</comment>
<dbReference type="EMBL" id="BMKQ01000001">
    <property type="protein sequence ID" value="GGF49744.1"/>
    <property type="molecule type" value="Genomic_DNA"/>
</dbReference>
<evidence type="ECO:0000256" key="1">
    <source>
        <dbReference type="SAM" id="Phobius"/>
    </source>
</evidence>
<keyword evidence="1" id="KW-0812">Transmembrane</keyword>
<dbReference type="RefSeq" id="WP_188780035.1">
    <property type="nucleotide sequence ID" value="NZ_BMKQ01000001.1"/>
</dbReference>
<keyword evidence="1" id="KW-1133">Transmembrane helix</keyword>
<dbReference type="AlphaFoldDB" id="A0A917F3K8"/>
<dbReference type="Pfam" id="PF12277">
    <property type="entry name" value="DUF3618"/>
    <property type="match status" value="1"/>
</dbReference>
<accession>A0A917F3K8</accession>
<keyword evidence="3" id="KW-1185">Reference proteome</keyword>
<evidence type="ECO:0000313" key="2">
    <source>
        <dbReference type="EMBL" id="GGF49744.1"/>
    </source>
</evidence>
<protein>
    <recommendedName>
        <fullName evidence="4">DUF3618 domain-containing protein</fullName>
    </recommendedName>
</protein>
<reference evidence="2" key="2">
    <citation type="submission" date="2020-09" db="EMBL/GenBank/DDBJ databases">
        <authorList>
            <person name="Sun Q."/>
            <person name="Zhou Y."/>
        </authorList>
    </citation>
    <scope>NUCLEOTIDE SEQUENCE</scope>
    <source>
        <strain evidence="2">CGMCC 1.16067</strain>
    </source>
</reference>
<gene>
    <name evidence="2" type="ORF">GCM10011519_24630</name>
</gene>
<dbReference type="Proteomes" id="UP000649179">
    <property type="component" value="Unassembled WGS sequence"/>
</dbReference>
<evidence type="ECO:0000313" key="3">
    <source>
        <dbReference type="Proteomes" id="UP000649179"/>
    </source>
</evidence>
<dbReference type="InterPro" id="IPR022062">
    <property type="entry name" value="DUF3618"/>
</dbReference>
<keyword evidence="1" id="KW-0472">Membrane</keyword>
<reference evidence="2" key="1">
    <citation type="journal article" date="2014" name="Int. J. Syst. Evol. Microbiol.">
        <title>Complete genome sequence of Corynebacterium casei LMG S-19264T (=DSM 44701T), isolated from a smear-ripened cheese.</title>
        <authorList>
            <consortium name="US DOE Joint Genome Institute (JGI-PGF)"/>
            <person name="Walter F."/>
            <person name="Albersmeier A."/>
            <person name="Kalinowski J."/>
            <person name="Ruckert C."/>
        </authorList>
    </citation>
    <scope>NUCLEOTIDE SEQUENCE</scope>
    <source>
        <strain evidence="2">CGMCC 1.16067</strain>
    </source>
</reference>
<evidence type="ECO:0008006" key="4">
    <source>
        <dbReference type="Google" id="ProtNLM"/>
    </source>
</evidence>
<proteinExistence type="predicted"/>